<dbReference type="Proteomes" id="UP001235712">
    <property type="component" value="Unassembled WGS sequence"/>
</dbReference>
<evidence type="ECO:0000259" key="2">
    <source>
        <dbReference type="Pfam" id="PF01471"/>
    </source>
</evidence>
<dbReference type="RefSeq" id="WP_307247397.1">
    <property type="nucleotide sequence ID" value="NZ_JAUSQZ010000001.1"/>
</dbReference>
<dbReference type="EMBL" id="JAUSQZ010000001">
    <property type="protein sequence ID" value="MDP9829319.1"/>
    <property type="molecule type" value="Genomic_DNA"/>
</dbReference>
<feature type="chain" id="PRO_5045684394" evidence="1">
    <location>
        <begin position="36"/>
        <end position="172"/>
    </location>
</feature>
<dbReference type="InterPro" id="IPR036366">
    <property type="entry name" value="PGBDSf"/>
</dbReference>
<dbReference type="Pfam" id="PF01471">
    <property type="entry name" value="PG_binding_1"/>
    <property type="match status" value="1"/>
</dbReference>
<dbReference type="InterPro" id="IPR036365">
    <property type="entry name" value="PGBD-like_sf"/>
</dbReference>
<dbReference type="Gene3D" id="1.10.101.10">
    <property type="entry name" value="PGBD-like superfamily/PGBD"/>
    <property type="match status" value="1"/>
</dbReference>
<organism evidence="3 4">
    <name type="scientific">Kineosporia succinea</name>
    <dbReference type="NCBI Taxonomy" id="84632"/>
    <lineage>
        <taxon>Bacteria</taxon>
        <taxon>Bacillati</taxon>
        <taxon>Actinomycetota</taxon>
        <taxon>Actinomycetes</taxon>
        <taxon>Kineosporiales</taxon>
        <taxon>Kineosporiaceae</taxon>
        <taxon>Kineosporia</taxon>
    </lineage>
</organism>
<proteinExistence type="predicted"/>
<comment type="caution">
    <text evidence="3">The sequence shown here is derived from an EMBL/GenBank/DDBJ whole genome shotgun (WGS) entry which is preliminary data.</text>
</comment>
<dbReference type="InterPro" id="IPR002477">
    <property type="entry name" value="Peptidoglycan-bd-like"/>
</dbReference>
<feature type="signal peptide" evidence="1">
    <location>
        <begin position="1"/>
        <end position="35"/>
    </location>
</feature>
<feature type="domain" description="Peptidoglycan binding-like" evidence="2">
    <location>
        <begin position="67"/>
        <end position="120"/>
    </location>
</feature>
<name>A0ABT9PA77_9ACTN</name>
<keyword evidence="1" id="KW-0732">Signal</keyword>
<keyword evidence="4" id="KW-1185">Reference proteome</keyword>
<evidence type="ECO:0000313" key="3">
    <source>
        <dbReference type="EMBL" id="MDP9829319.1"/>
    </source>
</evidence>
<dbReference type="SUPFAM" id="SSF47090">
    <property type="entry name" value="PGBD-like"/>
    <property type="match status" value="1"/>
</dbReference>
<sequence length="172" mass="18140">MGKIVLGAWMRRVVVSGAALALAAGVVGVGSPAQASVAQGYIAGAGVITDDWGDEGTISSTLRNHSNAVGLWQAVLYADGYLTSTSQIDCWFGATTKAATQRWQNDHGLDNDGEVGPLTFGKADNYLFWSGTEIRYDGSVRDVQNLSRDSSGYYELGSSSYKASYTSASFCG</sequence>
<evidence type="ECO:0000256" key="1">
    <source>
        <dbReference type="SAM" id="SignalP"/>
    </source>
</evidence>
<protein>
    <submittedName>
        <fullName evidence="3">Peptidoglycan hydrolase-like protein with peptidoglycan-binding domain</fullName>
    </submittedName>
</protein>
<accession>A0ABT9PA77</accession>
<reference evidence="3 4" key="1">
    <citation type="submission" date="2023-07" db="EMBL/GenBank/DDBJ databases">
        <title>Sequencing the genomes of 1000 actinobacteria strains.</title>
        <authorList>
            <person name="Klenk H.-P."/>
        </authorList>
    </citation>
    <scope>NUCLEOTIDE SEQUENCE [LARGE SCALE GENOMIC DNA]</scope>
    <source>
        <strain evidence="3 4">DSM 44388</strain>
    </source>
</reference>
<evidence type="ECO:0000313" key="4">
    <source>
        <dbReference type="Proteomes" id="UP001235712"/>
    </source>
</evidence>
<gene>
    <name evidence="3" type="ORF">J2S57_005068</name>
</gene>